<dbReference type="HOGENOM" id="CLU_013211_0_0_11"/>
<accession>F8A7B9</accession>
<dbReference type="Pfam" id="PF12500">
    <property type="entry name" value="TRSP"/>
    <property type="match status" value="1"/>
</dbReference>
<feature type="domain" description="Orotate phosphoribosyltransferase-like" evidence="5">
    <location>
        <begin position="31"/>
        <end position="256"/>
    </location>
</feature>
<dbReference type="GO" id="GO:0016757">
    <property type="term" value="F:glycosyltransferase activity"/>
    <property type="evidence" value="ECO:0007669"/>
    <property type="project" value="UniProtKB-KW"/>
</dbReference>
<dbReference type="OrthoDB" id="1663315at2"/>
<proteinExistence type="predicted"/>
<dbReference type="InterPro" id="IPR028157">
    <property type="entry name" value="PELOTA_dom"/>
</dbReference>
<dbReference type="eggNOG" id="COG1358">
    <property type="taxonomic scope" value="Bacteria"/>
</dbReference>
<dbReference type="Pfam" id="PF15609">
    <property type="entry name" value="PRTase_2"/>
    <property type="match status" value="1"/>
</dbReference>
<feature type="region of interest" description="Disordered" evidence="1">
    <location>
        <begin position="276"/>
        <end position="295"/>
    </location>
</feature>
<dbReference type="eggNOG" id="COG0503">
    <property type="taxonomic scope" value="Bacteria"/>
</dbReference>
<dbReference type="InterPro" id="IPR029057">
    <property type="entry name" value="PRTase-like"/>
</dbReference>
<reference evidence="7" key="1">
    <citation type="submission" date="2011-04" db="EMBL/GenBank/DDBJ databases">
        <title>Complete sequence of Cellvibrio gilvus ATCC 13127.</title>
        <authorList>
            <person name="Lucas S."/>
            <person name="Han J."/>
            <person name="Lapidus A."/>
            <person name="Cheng J.-F."/>
            <person name="Goodwin L."/>
            <person name="Pitluck S."/>
            <person name="Peters L."/>
            <person name="Munk A."/>
            <person name="Detter J.C."/>
            <person name="Han C."/>
            <person name="Tapia R."/>
            <person name="Land M."/>
            <person name="Hauser L."/>
            <person name="Kyrpides N."/>
            <person name="Ivanova N."/>
            <person name="Ovchinnikova G."/>
            <person name="Pagani I."/>
            <person name="Mead D."/>
            <person name="Brumm P."/>
            <person name="Woyke T."/>
        </authorList>
    </citation>
    <scope>NUCLEOTIDE SEQUENCE [LARGE SCALE GENOMIC DNA]</scope>
    <source>
        <strain evidence="7">ATCC 13127 / NRRL B-14078</strain>
    </source>
</reference>
<keyword evidence="6" id="KW-0328">Glycosyltransferase</keyword>
<dbReference type="AlphaFoldDB" id="F8A7B9"/>
<keyword evidence="6" id="KW-0808">Transferase</keyword>
<evidence type="ECO:0000313" key="7">
    <source>
        <dbReference type="Proteomes" id="UP000000485"/>
    </source>
</evidence>
<feature type="domain" description="Cysteine protease StiP N-terminal" evidence="2">
    <location>
        <begin position="486"/>
        <end position="734"/>
    </location>
</feature>
<evidence type="ECO:0000259" key="2">
    <source>
        <dbReference type="Pfam" id="PF11202"/>
    </source>
</evidence>
<dbReference type="Pfam" id="PF15608">
    <property type="entry name" value="PELOTA_1"/>
    <property type="match status" value="1"/>
</dbReference>
<evidence type="ECO:0000259" key="5">
    <source>
        <dbReference type="Pfam" id="PF15609"/>
    </source>
</evidence>
<dbReference type="CDD" id="cd06223">
    <property type="entry name" value="PRTases_typeI"/>
    <property type="match status" value="1"/>
</dbReference>
<evidence type="ECO:0000259" key="3">
    <source>
        <dbReference type="Pfam" id="PF12500"/>
    </source>
</evidence>
<dbReference type="InterPro" id="IPR022537">
    <property type="entry name" value="TRSP_dom"/>
</dbReference>
<dbReference type="Pfam" id="PF11202">
    <property type="entry name" value="StiP"/>
    <property type="match status" value="1"/>
</dbReference>
<dbReference type="InterPro" id="IPR000836">
    <property type="entry name" value="PRTase_dom"/>
</dbReference>
<dbReference type="STRING" id="593907.Celgi_0658"/>
<feature type="domain" description="TRSP" evidence="3">
    <location>
        <begin position="313"/>
        <end position="451"/>
    </location>
</feature>
<name>F8A7B9_CELGA</name>
<dbReference type="InterPro" id="IPR041688">
    <property type="entry name" value="PRTase_2"/>
</dbReference>
<dbReference type="Proteomes" id="UP000000485">
    <property type="component" value="Chromosome"/>
</dbReference>
<dbReference type="RefSeq" id="WP_013882700.1">
    <property type="nucleotide sequence ID" value="NC_015671.1"/>
</dbReference>
<evidence type="ECO:0000313" key="6">
    <source>
        <dbReference type="EMBL" id="AEI11177.1"/>
    </source>
</evidence>
<evidence type="ECO:0000259" key="4">
    <source>
        <dbReference type="Pfam" id="PF15608"/>
    </source>
</evidence>
<dbReference type="InterPro" id="IPR011215">
    <property type="entry name" value="StiP_N"/>
</dbReference>
<dbReference type="KEGG" id="cga:Celgi_0658"/>
<protein>
    <submittedName>
        <fullName evidence="6">Phosphoribosyltransferase</fullName>
    </submittedName>
</protein>
<keyword evidence="7" id="KW-1185">Reference proteome</keyword>
<gene>
    <name evidence="6" type="ordered locus">Celgi_0658</name>
</gene>
<dbReference type="EMBL" id="CP002665">
    <property type="protein sequence ID" value="AEI11177.1"/>
    <property type="molecule type" value="Genomic_DNA"/>
</dbReference>
<evidence type="ECO:0000256" key="1">
    <source>
        <dbReference type="SAM" id="MobiDB-lite"/>
    </source>
</evidence>
<sequence length="858" mass="90697">MTVGTGRWVQERLGVTLRTADAPVGVQLEDLVGLAVRRNPRRAHLLVSTVLGKHVPTDPRIVRGAGLLLGDLVHAALMEPAPGDGLDDEARARGAVLRSAVHGEADDAALERLTAARGRPAVDVTVLGYAETATALGAQVAEALGATYLHSTRRHVPGVAVAGRFEEAHSHATSHLLLPADPDLLTGDEPLVLVDDELSTGRTALATIEALHAVHPRARYVVAALIDLRSPDDRARTLAAAERWGTRIDVVALAAGGVDLPPGLPERAAELVASLGAPDAPPQGAGEPDGPRRGTDAHVVRVRVPWPADLPESARHGWDPAWDARRDAAVEHVAAAVERALEEVPGDVDHVVVLGTEELLDVPQRIGAVLARTRTVRSSSTTRSPVLAVDDPGYAVRSAVRFVAHDDPADAAEGDTTRYAYNVAGAGAGAVVLVLDEKGDTEAATVLVDALAAVTPVVVVATLPDTAARTARGRALPEPLHGPTFGSYPAQEVTWLLTDLSHVALEAPVEEREEAVQSGGAHYAESLPVEYLPSAAYTALFDEALADSARRMALAVGVVTERALAARTEPVLVSLARAGTPVGALMRRWAARVHGVDVPHYTASIVRGRGIDHLALQHVAAHHDPRGVLFVDGWTGKGAIARELAAALVEHEAITGVAFPSELAVLADPGWCVDLFGTRDDFLIPSACLNSTVSGLVSRTVLNPRILREDQFHGAKFYAELAPSDVSLQFLDAVSAWFDDVAQEAQALARVPVTDAPDWRGWAAVVRVAQEQGIGDVNLVKPGIGETTRVLLRRVPWKILVREDADPRDLRHIRQLAHERGVPVEPAPDLPYACIGLIHPQYTRGATGASGTGVQVAP</sequence>
<feature type="domain" description="PELOTA RNA-binding" evidence="4">
    <location>
        <begin position="759"/>
        <end position="839"/>
    </location>
</feature>
<organism evidence="6 7">
    <name type="scientific">Cellulomonas gilvus (strain ATCC 13127 / NRRL B-14078)</name>
    <name type="common">Cellvibrio gilvus</name>
    <dbReference type="NCBI Taxonomy" id="593907"/>
    <lineage>
        <taxon>Bacteria</taxon>
        <taxon>Bacillati</taxon>
        <taxon>Actinomycetota</taxon>
        <taxon>Actinomycetes</taxon>
        <taxon>Micrococcales</taxon>
        <taxon>Cellulomonadaceae</taxon>
        <taxon>Cellulomonas</taxon>
    </lineage>
</organism>
<dbReference type="SUPFAM" id="SSF53271">
    <property type="entry name" value="PRTase-like"/>
    <property type="match status" value="1"/>
</dbReference>
<dbReference type="Gene3D" id="3.40.50.2020">
    <property type="match status" value="1"/>
</dbReference>